<dbReference type="EMBL" id="UFVD01000001">
    <property type="protein sequence ID" value="SUX11530.1"/>
    <property type="molecule type" value="Genomic_DNA"/>
</dbReference>
<organism evidence="1 2">
    <name type="scientific">Campylobacter sputorum subsp. sputorum</name>
    <dbReference type="NCBI Taxonomy" id="32024"/>
    <lineage>
        <taxon>Bacteria</taxon>
        <taxon>Pseudomonadati</taxon>
        <taxon>Campylobacterota</taxon>
        <taxon>Epsilonproteobacteria</taxon>
        <taxon>Campylobacterales</taxon>
        <taxon>Campylobacteraceae</taxon>
        <taxon>Campylobacter</taxon>
    </lineage>
</organism>
<accession>A0A381DLR6</accession>
<keyword evidence="2" id="KW-1185">Reference proteome</keyword>
<proteinExistence type="predicted"/>
<dbReference type="OrthoDB" id="5363673at2"/>
<dbReference type="Proteomes" id="UP000254920">
    <property type="component" value="Unassembled WGS sequence"/>
</dbReference>
<reference evidence="1 2" key="1">
    <citation type="submission" date="2018-06" db="EMBL/GenBank/DDBJ databases">
        <authorList>
            <consortium name="Pathogen Informatics"/>
            <person name="Doyle S."/>
        </authorList>
    </citation>
    <scope>NUCLEOTIDE SEQUENCE [LARGE SCALE GENOMIC DNA]</scope>
    <source>
        <strain evidence="1 2">NCTC12475</strain>
    </source>
</reference>
<sequence>MTQYSKQVLSDPILLRKKLEIYLGSPDSVETYAKAAEKFFDGEKLVAKSTWSWGAFFLVFLFFTYRKCYAKALVSFIFCLIPFINFLIAILFACSAKYEVVSRFVKILDKENDEILKIAGGVNLIGAIAFLIFMFILFGLY</sequence>
<gene>
    <name evidence="1" type="ORF">NCTC12475_01759</name>
</gene>
<dbReference type="AlphaFoldDB" id="A0A381DLR6"/>
<dbReference type="GeneID" id="93090397"/>
<evidence type="ECO:0000313" key="2">
    <source>
        <dbReference type="Proteomes" id="UP000254920"/>
    </source>
</evidence>
<name>A0A381DLR6_9BACT</name>
<evidence type="ECO:0000313" key="1">
    <source>
        <dbReference type="EMBL" id="SUX11530.1"/>
    </source>
</evidence>
<protein>
    <submittedName>
        <fullName evidence="1">Protein of uncharacterized function (DUF2628)</fullName>
    </submittedName>
</protein>
<dbReference type="RefSeq" id="WP_089182250.1">
    <property type="nucleotide sequence ID" value="NZ_CP043427.1"/>
</dbReference>